<proteinExistence type="predicted"/>
<protein>
    <submittedName>
        <fullName evidence="2">Uncharacterized protein</fullName>
    </submittedName>
</protein>
<accession>A0A6A7BS48</accession>
<name>A0A6A7BS48_9PEZI</name>
<gene>
    <name evidence="2" type="ORF">K470DRAFT_260118</name>
</gene>
<evidence type="ECO:0000313" key="2">
    <source>
        <dbReference type="EMBL" id="KAF2858116.1"/>
    </source>
</evidence>
<dbReference type="AlphaFoldDB" id="A0A6A7BS48"/>
<organism evidence="2 3">
    <name type="scientific">Piedraia hortae CBS 480.64</name>
    <dbReference type="NCBI Taxonomy" id="1314780"/>
    <lineage>
        <taxon>Eukaryota</taxon>
        <taxon>Fungi</taxon>
        <taxon>Dikarya</taxon>
        <taxon>Ascomycota</taxon>
        <taxon>Pezizomycotina</taxon>
        <taxon>Dothideomycetes</taxon>
        <taxon>Dothideomycetidae</taxon>
        <taxon>Capnodiales</taxon>
        <taxon>Piedraiaceae</taxon>
        <taxon>Piedraia</taxon>
    </lineage>
</organism>
<sequence length="225" mass="25731">MCNYTLTQYTCTHYGVVTVDDKLCAIAKKVNWKPQDCTAKEFEGMKREDRLCDRCKEEGLKPPLGSMESLFEGIGKGKAAQTREEESTGKKKSPSFGAVGHWFNWAVKGWGEEGQPEKRSGEIERLVDAKERHVKREMQRIVREGRSGKSREERGSTSDEGKGEEPERMYVGGELEEDWVCVKSNLECDDSDNEGRVDPWEEKYGIIGLRDNPWGMPRKVLWFGR</sequence>
<evidence type="ECO:0000256" key="1">
    <source>
        <dbReference type="SAM" id="MobiDB-lite"/>
    </source>
</evidence>
<feature type="region of interest" description="Disordered" evidence="1">
    <location>
        <begin position="138"/>
        <end position="168"/>
    </location>
</feature>
<evidence type="ECO:0000313" key="3">
    <source>
        <dbReference type="Proteomes" id="UP000799421"/>
    </source>
</evidence>
<reference evidence="2" key="1">
    <citation type="journal article" date="2020" name="Stud. Mycol.">
        <title>101 Dothideomycetes genomes: a test case for predicting lifestyles and emergence of pathogens.</title>
        <authorList>
            <person name="Haridas S."/>
            <person name="Albert R."/>
            <person name="Binder M."/>
            <person name="Bloem J."/>
            <person name="Labutti K."/>
            <person name="Salamov A."/>
            <person name="Andreopoulos B."/>
            <person name="Baker S."/>
            <person name="Barry K."/>
            <person name="Bills G."/>
            <person name="Bluhm B."/>
            <person name="Cannon C."/>
            <person name="Castanera R."/>
            <person name="Culley D."/>
            <person name="Daum C."/>
            <person name="Ezra D."/>
            <person name="Gonzalez J."/>
            <person name="Henrissat B."/>
            <person name="Kuo A."/>
            <person name="Liang C."/>
            <person name="Lipzen A."/>
            <person name="Lutzoni F."/>
            <person name="Magnuson J."/>
            <person name="Mondo S."/>
            <person name="Nolan M."/>
            <person name="Ohm R."/>
            <person name="Pangilinan J."/>
            <person name="Park H.-J."/>
            <person name="Ramirez L."/>
            <person name="Alfaro M."/>
            <person name="Sun H."/>
            <person name="Tritt A."/>
            <person name="Yoshinaga Y."/>
            <person name="Zwiers L.-H."/>
            <person name="Turgeon B."/>
            <person name="Goodwin S."/>
            <person name="Spatafora J."/>
            <person name="Crous P."/>
            <person name="Grigoriev I."/>
        </authorList>
    </citation>
    <scope>NUCLEOTIDE SEQUENCE</scope>
    <source>
        <strain evidence="2">CBS 480.64</strain>
    </source>
</reference>
<dbReference type="Proteomes" id="UP000799421">
    <property type="component" value="Unassembled WGS sequence"/>
</dbReference>
<keyword evidence="3" id="KW-1185">Reference proteome</keyword>
<dbReference type="EMBL" id="MU006017">
    <property type="protein sequence ID" value="KAF2858116.1"/>
    <property type="molecule type" value="Genomic_DNA"/>
</dbReference>